<sequence>MKDGLQAEFLLSLPLALAQVVAAVASSLSFLLSHLLAAGSSVREKRHHHLLIFKRASPLRRGRLSKSHQAFNPVQDGEGLTKSHTDGWCLVQSFQRLSALQADLGLMLRISHKCGKVGAQILRSMVVLEHLASSRVVDMQIKGTFKQGGNEVGRDPIRIDKRRNCQSSMGII</sequence>
<accession>A0AB40CMS8</accession>
<reference evidence="2" key="1">
    <citation type="submission" date="2025-08" db="UniProtKB">
        <authorList>
            <consortium name="RefSeq"/>
        </authorList>
    </citation>
    <scope>IDENTIFICATION</scope>
</reference>
<evidence type="ECO:0000313" key="1">
    <source>
        <dbReference type="Proteomes" id="UP001515500"/>
    </source>
</evidence>
<dbReference type="Proteomes" id="UP001515500">
    <property type="component" value="Chromosome 15"/>
</dbReference>
<organism evidence="1 2">
    <name type="scientific">Dioscorea cayennensis subsp. rotundata</name>
    <name type="common">White Guinea yam</name>
    <name type="synonym">Dioscorea rotundata</name>
    <dbReference type="NCBI Taxonomy" id="55577"/>
    <lineage>
        <taxon>Eukaryota</taxon>
        <taxon>Viridiplantae</taxon>
        <taxon>Streptophyta</taxon>
        <taxon>Embryophyta</taxon>
        <taxon>Tracheophyta</taxon>
        <taxon>Spermatophyta</taxon>
        <taxon>Magnoliopsida</taxon>
        <taxon>Liliopsida</taxon>
        <taxon>Dioscoreales</taxon>
        <taxon>Dioscoreaceae</taxon>
        <taxon>Dioscorea</taxon>
    </lineage>
</organism>
<dbReference type="GeneID" id="120277179"/>
<dbReference type="RefSeq" id="XP_039139865.1">
    <property type="nucleotide sequence ID" value="XM_039283931.1"/>
</dbReference>
<evidence type="ECO:0000313" key="2">
    <source>
        <dbReference type="RefSeq" id="XP_039139865.1"/>
    </source>
</evidence>
<keyword evidence="1" id="KW-1185">Reference proteome</keyword>
<proteinExistence type="predicted"/>
<name>A0AB40CMS8_DIOCR</name>
<gene>
    <name evidence="2" type="primary">LOC120277179</name>
</gene>
<protein>
    <submittedName>
        <fullName evidence="2">Uncharacterized protein LOC120277179</fullName>
    </submittedName>
</protein>
<dbReference type="AlphaFoldDB" id="A0AB40CMS8"/>